<dbReference type="AlphaFoldDB" id="A0A365XYR6"/>
<dbReference type="EMBL" id="QFFJ01000001">
    <property type="protein sequence ID" value="RBL91208.1"/>
    <property type="molecule type" value="Genomic_DNA"/>
</dbReference>
<comment type="caution">
    <text evidence="2">The sequence shown here is derived from an EMBL/GenBank/DDBJ whole genome shotgun (WGS) entry which is preliminary data.</text>
</comment>
<dbReference type="Proteomes" id="UP000253410">
    <property type="component" value="Unassembled WGS sequence"/>
</dbReference>
<proteinExistence type="predicted"/>
<reference evidence="2 3" key="1">
    <citation type="submission" date="2018-05" db="EMBL/GenBank/DDBJ databases">
        <title>Chitinophaga sp. K3CV102501T nov., isolated from isolated from a monsoon evergreen broad-leaved forest soil.</title>
        <authorList>
            <person name="Lv Y."/>
        </authorList>
    </citation>
    <scope>NUCLEOTIDE SEQUENCE [LARGE SCALE GENOMIC DNA]</scope>
    <source>
        <strain evidence="2 3">GDMCC 1.1325</strain>
    </source>
</reference>
<feature type="chain" id="PRO_5016858398" description="DUF4402 domain-containing protein" evidence="1">
    <location>
        <begin position="23"/>
        <end position="172"/>
    </location>
</feature>
<gene>
    <name evidence="2" type="ORF">DF182_00875</name>
</gene>
<evidence type="ECO:0008006" key="4">
    <source>
        <dbReference type="Google" id="ProtNLM"/>
    </source>
</evidence>
<protein>
    <recommendedName>
        <fullName evidence="4">DUF4402 domain-containing protein</fullName>
    </recommendedName>
</protein>
<dbReference type="InterPro" id="IPR025514">
    <property type="entry name" value="DUF4402"/>
</dbReference>
<dbReference type="RefSeq" id="WP_113613807.1">
    <property type="nucleotide sequence ID" value="NZ_QFFJ01000001.1"/>
</dbReference>
<dbReference type="Pfam" id="PF14352">
    <property type="entry name" value="DUF4402"/>
    <property type="match status" value="1"/>
</dbReference>
<organism evidence="2 3">
    <name type="scientific">Chitinophaga flava</name>
    <dbReference type="NCBI Taxonomy" id="2259036"/>
    <lineage>
        <taxon>Bacteria</taxon>
        <taxon>Pseudomonadati</taxon>
        <taxon>Bacteroidota</taxon>
        <taxon>Chitinophagia</taxon>
        <taxon>Chitinophagales</taxon>
        <taxon>Chitinophagaceae</taxon>
        <taxon>Chitinophaga</taxon>
    </lineage>
</organism>
<evidence type="ECO:0000256" key="1">
    <source>
        <dbReference type="SAM" id="SignalP"/>
    </source>
</evidence>
<evidence type="ECO:0000313" key="3">
    <source>
        <dbReference type="Proteomes" id="UP000253410"/>
    </source>
</evidence>
<dbReference type="OrthoDB" id="1436810at2"/>
<sequence length="172" mass="16943">MKKEILSLTMLAAVLCVENVSAQTSGTATANASASVVTPLTVINLNGNLSFGNIAPSGTAGAVILAPNGTRTFTGGVSALPGGPSVGTFQVTGENGFTYSITLPVSVSLTNTTSGGAQTLLANNFTSFPTPTGVLTGGSQTLLVGATLLVPGGSVPGVYSTATPFSVTVNYN</sequence>
<accession>A0A365XYR6</accession>
<feature type="signal peptide" evidence="1">
    <location>
        <begin position="1"/>
        <end position="22"/>
    </location>
</feature>
<evidence type="ECO:0000313" key="2">
    <source>
        <dbReference type="EMBL" id="RBL91208.1"/>
    </source>
</evidence>
<keyword evidence="3" id="KW-1185">Reference proteome</keyword>
<name>A0A365XYR6_9BACT</name>
<keyword evidence="1" id="KW-0732">Signal</keyword>